<keyword evidence="6 11" id="KW-1133">Transmembrane helix</keyword>
<dbReference type="Pfam" id="PF02949">
    <property type="entry name" value="7tm_6"/>
    <property type="match status" value="1"/>
</dbReference>
<feature type="region of interest" description="Disordered" evidence="10">
    <location>
        <begin position="561"/>
        <end position="615"/>
    </location>
</feature>
<dbReference type="EMBL" id="AXCN02000847">
    <property type="status" value="NOT_ANNOTATED_CDS"/>
    <property type="molecule type" value="Genomic_DNA"/>
</dbReference>
<evidence type="ECO:0000256" key="7">
    <source>
        <dbReference type="ARBA" id="ARBA00023136"/>
    </source>
</evidence>
<evidence type="ECO:0000256" key="8">
    <source>
        <dbReference type="ARBA" id="ARBA00023170"/>
    </source>
</evidence>
<evidence type="ECO:0000256" key="1">
    <source>
        <dbReference type="ARBA" id="ARBA00004651"/>
    </source>
</evidence>
<dbReference type="Proteomes" id="UP000075886">
    <property type="component" value="Unassembled WGS sequence"/>
</dbReference>
<protein>
    <submittedName>
        <fullName evidence="12">Uncharacterized protein</fullName>
    </submittedName>
</protein>
<comment type="subcellular location">
    <subcellularLocation>
        <location evidence="1">Cell membrane</location>
        <topology evidence="1">Multi-pass membrane protein</topology>
    </subcellularLocation>
</comment>
<proteinExistence type="predicted"/>
<keyword evidence="7 11" id="KW-0472">Membrane</keyword>
<reference evidence="12" key="2">
    <citation type="submission" date="2020-05" db="UniProtKB">
        <authorList>
            <consortium name="EnsemblMetazoa"/>
        </authorList>
    </citation>
    <scope>IDENTIFICATION</scope>
    <source>
        <strain evidence="12">FAR1</strain>
    </source>
</reference>
<evidence type="ECO:0000256" key="9">
    <source>
        <dbReference type="ARBA" id="ARBA00023224"/>
    </source>
</evidence>
<evidence type="ECO:0000256" key="6">
    <source>
        <dbReference type="ARBA" id="ARBA00022989"/>
    </source>
</evidence>
<evidence type="ECO:0000256" key="2">
    <source>
        <dbReference type="ARBA" id="ARBA00022475"/>
    </source>
</evidence>
<dbReference type="STRING" id="69004.A0A182QFH4"/>
<organism evidence="12 13">
    <name type="scientific">Anopheles farauti</name>
    <dbReference type="NCBI Taxonomy" id="69004"/>
    <lineage>
        <taxon>Eukaryota</taxon>
        <taxon>Metazoa</taxon>
        <taxon>Ecdysozoa</taxon>
        <taxon>Arthropoda</taxon>
        <taxon>Hexapoda</taxon>
        <taxon>Insecta</taxon>
        <taxon>Pterygota</taxon>
        <taxon>Neoptera</taxon>
        <taxon>Endopterygota</taxon>
        <taxon>Diptera</taxon>
        <taxon>Nematocera</taxon>
        <taxon>Culicoidea</taxon>
        <taxon>Culicidae</taxon>
        <taxon>Anophelinae</taxon>
        <taxon>Anopheles</taxon>
    </lineage>
</organism>
<evidence type="ECO:0000313" key="12">
    <source>
        <dbReference type="EnsemblMetazoa" id="AFAF009126-PA"/>
    </source>
</evidence>
<keyword evidence="8" id="KW-0675">Receptor</keyword>
<keyword evidence="2" id="KW-1003">Cell membrane</keyword>
<feature type="transmembrane region" description="Helical" evidence="11">
    <location>
        <begin position="298"/>
        <end position="319"/>
    </location>
</feature>
<feature type="transmembrane region" description="Helical" evidence="11">
    <location>
        <begin position="185"/>
        <end position="204"/>
    </location>
</feature>
<evidence type="ECO:0000256" key="3">
    <source>
        <dbReference type="ARBA" id="ARBA00022606"/>
    </source>
</evidence>
<evidence type="ECO:0000256" key="10">
    <source>
        <dbReference type="SAM" id="MobiDB-lite"/>
    </source>
</evidence>
<feature type="transmembrane region" description="Helical" evidence="11">
    <location>
        <begin position="65"/>
        <end position="83"/>
    </location>
</feature>
<dbReference type="VEuPathDB" id="VectorBase:AFAF009126"/>
<evidence type="ECO:0000256" key="5">
    <source>
        <dbReference type="ARBA" id="ARBA00022725"/>
    </source>
</evidence>
<dbReference type="PANTHER" id="PTHR21137:SF35">
    <property type="entry name" value="ODORANT RECEPTOR 19A-RELATED"/>
    <property type="match status" value="1"/>
</dbReference>
<keyword evidence="9" id="KW-0807">Transducer</keyword>
<reference evidence="13" key="1">
    <citation type="submission" date="2014-01" db="EMBL/GenBank/DDBJ databases">
        <title>The Genome Sequence of Anopheles farauti FAR1 (V2).</title>
        <authorList>
            <consortium name="The Broad Institute Genomics Platform"/>
            <person name="Neafsey D.E."/>
            <person name="Besansky N."/>
            <person name="Howell P."/>
            <person name="Walton C."/>
            <person name="Young S.K."/>
            <person name="Zeng Q."/>
            <person name="Gargeya S."/>
            <person name="Fitzgerald M."/>
            <person name="Haas B."/>
            <person name="Abouelleil A."/>
            <person name="Allen A.W."/>
            <person name="Alvarado L."/>
            <person name="Arachchi H.M."/>
            <person name="Berlin A.M."/>
            <person name="Chapman S.B."/>
            <person name="Gainer-Dewar J."/>
            <person name="Goldberg J."/>
            <person name="Griggs A."/>
            <person name="Gujja S."/>
            <person name="Hansen M."/>
            <person name="Howarth C."/>
            <person name="Imamovic A."/>
            <person name="Ireland A."/>
            <person name="Larimer J."/>
            <person name="McCowan C."/>
            <person name="Murphy C."/>
            <person name="Pearson M."/>
            <person name="Poon T.W."/>
            <person name="Priest M."/>
            <person name="Roberts A."/>
            <person name="Saif S."/>
            <person name="Shea T."/>
            <person name="Sisk P."/>
            <person name="Sykes S."/>
            <person name="Wortman J."/>
            <person name="Nusbaum C."/>
            <person name="Birren B."/>
        </authorList>
    </citation>
    <scope>NUCLEOTIDE SEQUENCE [LARGE SCALE GENOMIC DNA]</scope>
    <source>
        <strain evidence="13">FAR1</strain>
    </source>
</reference>
<name>A0A182QFH4_9DIPT</name>
<dbReference type="GO" id="GO:0004984">
    <property type="term" value="F:olfactory receptor activity"/>
    <property type="evidence" value="ECO:0007669"/>
    <property type="project" value="InterPro"/>
</dbReference>
<keyword evidence="4 11" id="KW-0812">Transmembrane</keyword>
<feature type="transmembrane region" description="Helical" evidence="11">
    <location>
        <begin position="128"/>
        <end position="148"/>
    </location>
</feature>
<dbReference type="EnsemblMetazoa" id="AFAF009126-RA">
    <property type="protein sequence ID" value="AFAF009126-PA"/>
    <property type="gene ID" value="AFAF009126"/>
</dbReference>
<keyword evidence="3" id="KW-0716">Sensory transduction</keyword>
<feature type="compositionally biased region" description="Basic and acidic residues" evidence="10">
    <location>
        <begin position="588"/>
        <end position="615"/>
    </location>
</feature>
<evidence type="ECO:0000256" key="4">
    <source>
        <dbReference type="ARBA" id="ARBA00022692"/>
    </source>
</evidence>
<feature type="transmembrane region" description="Helical" evidence="11">
    <location>
        <begin position="35"/>
        <end position="53"/>
    </location>
</feature>
<keyword evidence="5" id="KW-0552">Olfaction</keyword>
<dbReference type="GO" id="GO:0007165">
    <property type="term" value="P:signal transduction"/>
    <property type="evidence" value="ECO:0007669"/>
    <property type="project" value="UniProtKB-KW"/>
</dbReference>
<dbReference type="PANTHER" id="PTHR21137">
    <property type="entry name" value="ODORANT RECEPTOR"/>
    <property type="match status" value="1"/>
</dbReference>
<evidence type="ECO:0000313" key="13">
    <source>
        <dbReference type="Proteomes" id="UP000075886"/>
    </source>
</evidence>
<evidence type="ECO:0000256" key="11">
    <source>
        <dbReference type="SAM" id="Phobius"/>
    </source>
</evidence>
<keyword evidence="13" id="KW-1185">Reference proteome</keyword>
<dbReference type="AlphaFoldDB" id="A0A182QFH4"/>
<dbReference type="GO" id="GO:0005886">
    <property type="term" value="C:plasma membrane"/>
    <property type="evidence" value="ECO:0007669"/>
    <property type="project" value="UniProtKB-SubCell"/>
</dbReference>
<feature type="transmembrane region" description="Helical" evidence="11">
    <location>
        <begin position="271"/>
        <end position="292"/>
    </location>
</feature>
<accession>A0A182QFH4</accession>
<sequence>MGFERCRDDTALMPLVLRLLQVIGVWDEPRDRYKYAVVFVCYLFGIVIPKVFFGYPSLEASIRGYAELIVETNVFGGMLMFYLRYDQLKLLVYELRSFFGAVFRNCNPSETSIGIGFIQVNQRIHKCTVFYCLYMCCICMVYCIAPLWSNYSSYRKALDRDNASSFEFSLYLEQGFYWLDNRTSLLGYSVCAVFMIPLIYLCAYTGTVKVVAVFNTIKYCQTAFGIVVAKLAHLKTLPEKRQRTDAMLEVFDLHQRALYCAKLLELVLQPLLLLQFILCILSWCTMMLYFVMSSLSVKFVNMFLLFLFVTIETFGYCYLGTKLSDESINVGRALYDTNWNEFDCGMQKKVRFAIMRTQCRVGLTAAKFCYADMEQFRAMLNTSYSLFVVLKDSTLGALVMGFAQCSTELTPRAQHQRDGTAFLDNQLKGLASTTTTKRFFVPCEHGVTRTLDQLVQIRLGQTGRRNRLQYVDDNVPIIEDVLFRLDKVHVREDDRHDRNLRLDGRMEGTLLEREHTTLRVPGTLRVDVHLRIVLGHHALAAIEHLHRRRAILAVDVLNARQPGGRPEREEEQYLALGNGDHLPQNTPENHHSWGEETGRSRENGAKSVVKDWVAK</sequence>
<dbReference type="GO" id="GO:0005549">
    <property type="term" value="F:odorant binding"/>
    <property type="evidence" value="ECO:0007669"/>
    <property type="project" value="InterPro"/>
</dbReference>
<dbReference type="InterPro" id="IPR004117">
    <property type="entry name" value="7tm6_olfct_rcpt"/>
</dbReference>